<dbReference type="GO" id="GO:0015662">
    <property type="term" value="F:P-type ion transporter activity"/>
    <property type="evidence" value="ECO:0007669"/>
    <property type="project" value="UniProtKB-ARBA"/>
</dbReference>
<dbReference type="Pfam" id="PF00689">
    <property type="entry name" value="Cation_ATPase_C"/>
    <property type="match status" value="1"/>
</dbReference>
<keyword evidence="6" id="KW-0547">Nucleotide-binding</keyword>
<dbReference type="Proteomes" id="UP000321192">
    <property type="component" value="Unassembled WGS sequence"/>
</dbReference>
<dbReference type="SMART" id="SM00831">
    <property type="entry name" value="Cation_ATPase_N"/>
    <property type="match status" value="1"/>
</dbReference>
<dbReference type="InterPro" id="IPR023214">
    <property type="entry name" value="HAD_sf"/>
</dbReference>
<dbReference type="Gene3D" id="1.20.1110.10">
    <property type="entry name" value="Calcium-transporting ATPase, transmembrane domain"/>
    <property type="match status" value="1"/>
</dbReference>
<dbReference type="SFLD" id="SFLDF00027">
    <property type="entry name" value="p-type_atpase"/>
    <property type="match status" value="1"/>
</dbReference>
<keyword evidence="3" id="KW-1003">Cell membrane</keyword>
<keyword evidence="10 12" id="KW-1133">Transmembrane helix</keyword>
<evidence type="ECO:0000313" key="14">
    <source>
        <dbReference type="EMBL" id="TXH79985.1"/>
    </source>
</evidence>
<evidence type="ECO:0000256" key="1">
    <source>
        <dbReference type="ARBA" id="ARBA00004651"/>
    </source>
</evidence>
<feature type="transmembrane region" description="Helical" evidence="12">
    <location>
        <begin position="770"/>
        <end position="789"/>
    </location>
</feature>
<comment type="caution">
    <text evidence="14">The sequence shown here is derived from an EMBL/GenBank/DDBJ whole genome shotgun (WGS) entry which is preliminary data.</text>
</comment>
<dbReference type="NCBIfam" id="TIGR01494">
    <property type="entry name" value="ATPase_P-type"/>
    <property type="match status" value="2"/>
</dbReference>
<dbReference type="GO" id="GO:0005886">
    <property type="term" value="C:plasma membrane"/>
    <property type="evidence" value="ECO:0007669"/>
    <property type="project" value="UniProtKB-SubCell"/>
</dbReference>
<evidence type="ECO:0000256" key="12">
    <source>
        <dbReference type="SAM" id="Phobius"/>
    </source>
</evidence>
<dbReference type="InterPro" id="IPR044492">
    <property type="entry name" value="P_typ_ATPase_HD_dom"/>
</dbReference>
<dbReference type="GO" id="GO:0016887">
    <property type="term" value="F:ATP hydrolysis activity"/>
    <property type="evidence" value="ECO:0007669"/>
    <property type="project" value="InterPro"/>
</dbReference>
<feature type="transmembrane region" description="Helical" evidence="12">
    <location>
        <begin position="839"/>
        <end position="859"/>
    </location>
</feature>
<dbReference type="Pfam" id="PF00690">
    <property type="entry name" value="Cation_ATPase_N"/>
    <property type="match status" value="1"/>
</dbReference>
<dbReference type="GO" id="GO:0005524">
    <property type="term" value="F:ATP binding"/>
    <property type="evidence" value="ECO:0007669"/>
    <property type="project" value="UniProtKB-KW"/>
</dbReference>
<dbReference type="Pfam" id="PF08282">
    <property type="entry name" value="Hydrolase_3"/>
    <property type="match status" value="1"/>
</dbReference>
<evidence type="ECO:0000256" key="7">
    <source>
        <dbReference type="ARBA" id="ARBA00022840"/>
    </source>
</evidence>
<dbReference type="Gene3D" id="3.40.50.1000">
    <property type="entry name" value="HAD superfamily/HAD-like"/>
    <property type="match status" value="1"/>
</dbReference>
<sequence>MSPRTAQLSPIENAHARAADEVLAALDSSPTGLSADEAARRLAEIGPNRLPEPPRDGVVKRFFKHFNDVLIYVLLGAAAITASLGHWIDTGVILGVVVINAIIGFIQEGKAEEALAGIRKMLSLRAEACRDGHWSAVDADGLVPGDIVRLRSGDRVPADVRLIEATNLRIEESALTGESVPADKNTAAVEAAAGVGDRFGMAYSGTLVAAGRGIGVAVATGPDTELGRIDRLIAEVQPLQTPLTRQMAQFSKILSVLIVGLALLMLGVGLAVHEQPLAEVFLAAIGFAVAAIPEGLPAILTITLALGVQRMARRNAITRKLTAVEALGSVTVICSDKTGTLTKNEMTVRHVLTRGGFYEVSGTGYRPEGEITLEGKVASLAHHDHLHALIEVVAVANDTHVAEEDGQWKVTGEPTEGALRTLAHKAGFDAGAHQRHDSIPFESANKFMATLDTAPCGQRRILLKGAPDRLLERCRHELGADGELVALDRAFWEERIDALSGEGLRVLAAAARDVPDSKDALVIEDLQEDMVFLGLIGIIDPPRPEAIAAIRSCHEAGIRVKMITGDHAGTARAIGIEMGLGTADALKVITGAEIEAASDEELQRIAHDCDLFARTSPEHKLRLVEALQARGEVVAMTGDGVNDAPALKRADVGVAMGIKGTEATKEAAEIVLADDNFSTIERAVEEGRTIYDNLRKAILFILPTNGAQGFVMLAAVVLGLTLPLTPVQILWVNMVVAVTLALALAFEPAEPGVMQRPPRRPGAPIMDGAMLWRVGFVSLLIGGATIVSFEYSLLQGMELQAARTMAVNTLVVAQAWYLFNSRFLTASSLAPARLFTNPAAQVSVLVLALLQLGFVYLPFMNTWFGTTPLALEYWLPPLAIGALVFLVIEAEKALQRRYGARKSG</sequence>
<dbReference type="SUPFAM" id="SSF81660">
    <property type="entry name" value="Metal cation-transporting ATPase, ATP-binding domain N"/>
    <property type="match status" value="1"/>
</dbReference>
<dbReference type="SFLD" id="SFLDS00003">
    <property type="entry name" value="Haloacid_Dehalogenase"/>
    <property type="match status" value="1"/>
</dbReference>
<accession>A0A5C7SAM0</accession>
<comment type="similarity">
    <text evidence="2">Belongs to the cation transport ATPase (P-type) (TC 3.A.3) family. Type IIA subfamily.</text>
</comment>
<feature type="transmembrane region" description="Helical" evidence="12">
    <location>
        <begin position="93"/>
        <end position="111"/>
    </location>
</feature>
<keyword evidence="11 12" id="KW-0472">Membrane</keyword>
<feature type="transmembrane region" description="Helical" evidence="12">
    <location>
        <begin position="697"/>
        <end position="722"/>
    </location>
</feature>
<feature type="domain" description="Cation-transporting P-type ATPase N-terminal" evidence="13">
    <location>
        <begin position="13"/>
        <end position="86"/>
    </location>
</feature>
<keyword evidence="7" id="KW-0067">ATP-binding</keyword>
<evidence type="ECO:0000256" key="3">
    <source>
        <dbReference type="ARBA" id="ARBA00022475"/>
    </source>
</evidence>
<name>A0A5C7SAM0_THASP</name>
<dbReference type="Gene3D" id="3.40.1110.10">
    <property type="entry name" value="Calcium-transporting ATPase, cytoplasmic domain N"/>
    <property type="match status" value="1"/>
</dbReference>
<dbReference type="PANTHER" id="PTHR43294">
    <property type="entry name" value="SODIUM/POTASSIUM-TRANSPORTING ATPASE SUBUNIT ALPHA"/>
    <property type="match status" value="1"/>
</dbReference>
<dbReference type="InterPro" id="IPR023299">
    <property type="entry name" value="ATPase_P-typ_cyto_dom_N"/>
</dbReference>
<evidence type="ECO:0000259" key="13">
    <source>
        <dbReference type="SMART" id="SM00831"/>
    </source>
</evidence>
<dbReference type="PROSITE" id="PS00154">
    <property type="entry name" value="ATPASE_E1_E2"/>
    <property type="match status" value="1"/>
</dbReference>
<dbReference type="InterPro" id="IPR004014">
    <property type="entry name" value="ATPase_P-typ_cation-transptr_N"/>
</dbReference>
<dbReference type="InterPro" id="IPR006068">
    <property type="entry name" value="ATPase_P-typ_cation-transptr_C"/>
</dbReference>
<feature type="transmembrane region" description="Helical" evidence="12">
    <location>
        <begin position="284"/>
        <end position="308"/>
    </location>
</feature>
<evidence type="ECO:0000256" key="4">
    <source>
        <dbReference type="ARBA" id="ARBA00022553"/>
    </source>
</evidence>
<keyword evidence="4" id="KW-0597">Phosphoprotein</keyword>
<reference evidence="14 15" key="1">
    <citation type="submission" date="2018-09" db="EMBL/GenBank/DDBJ databases">
        <title>Metagenome Assembled Genomes from an Advanced Water Purification Facility.</title>
        <authorList>
            <person name="Stamps B.W."/>
            <person name="Spear J.R."/>
        </authorList>
    </citation>
    <scope>NUCLEOTIDE SEQUENCE [LARGE SCALE GENOMIC DNA]</scope>
    <source>
        <strain evidence="14">Bin_27_1</strain>
    </source>
</reference>
<dbReference type="SUPFAM" id="SSF81653">
    <property type="entry name" value="Calcium ATPase, transduction domain A"/>
    <property type="match status" value="1"/>
</dbReference>
<keyword evidence="9" id="KW-1278">Translocase</keyword>
<dbReference type="CDD" id="cd02080">
    <property type="entry name" value="P-type_ATPase_cation"/>
    <property type="match status" value="1"/>
</dbReference>
<proteinExistence type="inferred from homology"/>
<dbReference type="SFLD" id="SFLDG00002">
    <property type="entry name" value="C1.7:_P-type_atpase_like"/>
    <property type="match status" value="1"/>
</dbReference>
<dbReference type="InterPro" id="IPR059000">
    <property type="entry name" value="ATPase_P-type_domA"/>
</dbReference>
<dbReference type="FunFam" id="3.40.50.1000:FF:000028">
    <property type="entry name" value="Calcium-transporting P-type ATPase, putative"/>
    <property type="match status" value="1"/>
</dbReference>
<dbReference type="AlphaFoldDB" id="A0A5C7SAM0"/>
<dbReference type="PRINTS" id="PR00120">
    <property type="entry name" value="HATPASE"/>
</dbReference>
<dbReference type="EMBL" id="SSFD01000327">
    <property type="protein sequence ID" value="TXH79985.1"/>
    <property type="molecule type" value="Genomic_DNA"/>
</dbReference>
<keyword evidence="8" id="KW-0460">Magnesium</keyword>
<feature type="transmembrane region" description="Helical" evidence="12">
    <location>
        <begin position="801"/>
        <end position="819"/>
    </location>
</feature>
<evidence type="ECO:0000313" key="15">
    <source>
        <dbReference type="Proteomes" id="UP000321192"/>
    </source>
</evidence>
<dbReference type="InterPro" id="IPR036412">
    <property type="entry name" value="HAD-like_sf"/>
</dbReference>
<dbReference type="InterPro" id="IPR023298">
    <property type="entry name" value="ATPase_P-typ_TM_dom_sf"/>
</dbReference>
<feature type="transmembrane region" description="Helical" evidence="12">
    <location>
        <begin position="69"/>
        <end position="87"/>
    </location>
</feature>
<evidence type="ECO:0000256" key="11">
    <source>
        <dbReference type="ARBA" id="ARBA00023136"/>
    </source>
</evidence>
<evidence type="ECO:0000256" key="8">
    <source>
        <dbReference type="ARBA" id="ARBA00022842"/>
    </source>
</evidence>
<comment type="subcellular location">
    <subcellularLocation>
        <location evidence="1">Cell membrane</location>
        <topology evidence="1">Multi-pass membrane protein</topology>
    </subcellularLocation>
</comment>
<protein>
    <submittedName>
        <fullName evidence="14">Cation-transporting P-type ATPase</fullName>
    </submittedName>
</protein>
<dbReference type="InterPro" id="IPR018303">
    <property type="entry name" value="ATPase_P-typ_P_site"/>
</dbReference>
<feature type="transmembrane region" description="Helical" evidence="12">
    <location>
        <begin position="871"/>
        <end position="888"/>
    </location>
</feature>
<evidence type="ECO:0000256" key="5">
    <source>
        <dbReference type="ARBA" id="ARBA00022692"/>
    </source>
</evidence>
<dbReference type="Gene3D" id="2.70.150.10">
    <property type="entry name" value="Calcium-transporting ATPase, cytoplasmic transduction domain A"/>
    <property type="match status" value="1"/>
</dbReference>
<dbReference type="InterPro" id="IPR050510">
    <property type="entry name" value="Cation_transp_ATPase_P-type"/>
</dbReference>
<dbReference type="InterPro" id="IPR008250">
    <property type="entry name" value="ATPase_P-typ_transduc_dom_A_sf"/>
</dbReference>
<dbReference type="Pfam" id="PF00122">
    <property type="entry name" value="E1-E2_ATPase"/>
    <property type="match status" value="1"/>
</dbReference>
<dbReference type="FunFam" id="2.70.150.10:FF:000160">
    <property type="entry name" value="Sarcoplasmic/endoplasmic reticulum calcium ATPase 1"/>
    <property type="match status" value="1"/>
</dbReference>
<evidence type="ECO:0000256" key="2">
    <source>
        <dbReference type="ARBA" id="ARBA00005675"/>
    </source>
</evidence>
<dbReference type="InterPro" id="IPR001757">
    <property type="entry name" value="P_typ_ATPase"/>
</dbReference>
<evidence type="ECO:0000256" key="10">
    <source>
        <dbReference type="ARBA" id="ARBA00022989"/>
    </source>
</evidence>
<organism evidence="14 15">
    <name type="scientific">Thauera aminoaromatica</name>
    <dbReference type="NCBI Taxonomy" id="164330"/>
    <lineage>
        <taxon>Bacteria</taxon>
        <taxon>Pseudomonadati</taxon>
        <taxon>Pseudomonadota</taxon>
        <taxon>Betaproteobacteria</taxon>
        <taxon>Rhodocyclales</taxon>
        <taxon>Zoogloeaceae</taxon>
        <taxon>Thauera</taxon>
    </lineage>
</organism>
<dbReference type="SUPFAM" id="SSF56784">
    <property type="entry name" value="HAD-like"/>
    <property type="match status" value="1"/>
</dbReference>
<dbReference type="PRINTS" id="PR00119">
    <property type="entry name" value="CATATPASE"/>
</dbReference>
<dbReference type="SUPFAM" id="SSF81665">
    <property type="entry name" value="Calcium ATPase, transmembrane domain M"/>
    <property type="match status" value="1"/>
</dbReference>
<feature type="transmembrane region" description="Helical" evidence="12">
    <location>
        <begin position="253"/>
        <end position="272"/>
    </location>
</feature>
<evidence type="ECO:0000256" key="9">
    <source>
        <dbReference type="ARBA" id="ARBA00022967"/>
    </source>
</evidence>
<gene>
    <name evidence="14" type="ORF">E6Q80_19385</name>
</gene>
<feature type="transmembrane region" description="Helical" evidence="12">
    <location>
        <begin position="728"/>
        <end position="749"/>
    </location>
</feature>
<evidence type="ECO:0000256" key="6">
    <source>
        <dbReference type="ARBA" id="ARBA00022741"/>
    </source>
</evidence>
<keyword evidence="5 12" id="KW-0812">Transmembrane</keyword>
<dbReference type="RefSeq" id="WP_276661405.1">
    <property type="nucleotide sequence ID" value="NZ_SSFD01000327.1"/>
</dbReference>
<dbReference type="PANTHER" id="PTHR43294:SF21">
    <property type="entry name" value="CATION TRANSPORTING ATPASE"/>
    <property type="match status" value="1"/>
</dbReference>
<dbReference type="Pfam" id="PF13246">
    <property type="entry name" value="Cation_ATPase"/>
    <property type="match status" value="1"/>
</dbReference>